<evidence type="ECO:0000313" key="11">
    <source>
        <dbReference type="Proteomes" id="UP000472372"/>
    </source>
</evidence>
<dbReference type="PROSITE" id="PS00059">
    <property type="entry name" value="ADH_ZINC"/>
    <property type="match status" value="1"/>
</dbReference>
<accession>A0A6S6WJC5</accession>
<dbReference type="Pfam" id="PF08240">
    <property type="entry name" value="ADH_N"/>
    <property type="match status" value="1"/>
</dbReference>
<feature type="domain" description="Enoyl reductase (ER)" evidence="9">
    <location>
        <begin position="82"/>
        <end position="413"/>
    </location>
</feature>
<comment type="cofactor">
    <cofactor evidence="1 8">
        <name>Zn(2+)</name>
        <dbReference type="ChEBI" id="CHEBI:29105"/>
    </cofactor>
</comment>
<dbReference type="InterPro" id="IPR036291">
    <property type="entry name" value="NAD(P)-bd_dom_sf"/>
</dbReference>
<dbReference type="Pfam" id="PF00107">
    <property type="entry name" value="ADH_zinc_N"/>
    <property type="match status" value="1"/>
</dbReference>
<evidence type="ECO:0000256" key="7">
    <source>
        <dbReference type="ARBA" id="ARBA00023027"/>
    </source>
</evidence>
<dbReference type="EC" id="1.1.1.1" evidence="3"/>
<evidence type="ECO:0000256" key="6">
    <source>
        <dbReference type="ARBA" id="ARBA00023002"/>
    </source>
</evidence>
<comment type="similarity">
    <text evidence="2 8">Belongs to the zinc-containing alcohol dehydrogenase family.</text>
</comment>
<keyword evidence="7" id="KW-0520">NAD</keyword>
<dbReference type="GO" id="GO:0004022">
    <property type="term" value="F:alcohol dehydrogenase (NAD+) activity"/>
    <property type="evidence" value="ECO:0007669"/>
    <property type="project" value="UniProtKB-EC"/>
</dbReference>
<dbReference type="FunFam" id="3.90.180.10:FF:000002">
    <property type="entry name" value="Alcohol dehydrogenase AdhP"/>
    <property type="match status" value="1"/>
</dbReference>
<dbReference type="InterPro" id="IPR013154">
    <property type="entry name" value="ADH-like_N"/>
</dbReference>
<dbReference type="FunFam" id="3.40.50.720:FF:000039">
    <property type="entry name" value="Alcohol dehydrogenase AdhP"/>
    <property type="match status" value="1"/>
</dbReference>
<evidence type="ECO:0000313" key="10">
    <source>
        <dbReference type="EMBL" id="CAE7200694.1"/>
    </source>
</evidence>
<keyword evidence="5 8" id="KW-0862">Zinc</keyword>
<evidence type="ECO:0000256" key="1">
    <source>
        <dbReference type="ARBA" id="ARBA00001947"/>
    </source>
</evidence>
<keyword evidence="4 8" id="KW-0479">Metal-binding</keyword>
<name>A0A6S6WJC5_9PLEO</name>
<gene>
    <name evidence="10" type="ORF">PTTW11_08703</name>
</gene>
<evidence type="ECO:0000256" key="5">
    <source>
        <dbReference type="ARBA" id="ARBA00022833"/>
    </source>
</evidence>
<dbReference type="SMART" id="SM00829">
    <property type="entry name" value="PKS_ER"/>
    <property type="match status" value="1"/>
</dbReference>
<dbReference type="PANTHER" id="PTHR42940:SF3">
    <property type="entry name" value="ALCOHOL DEHYDROGENASE 1-RELATED"/>
    <property type="match status" value="1"/>
</dbReference>
<evidence type="ECO:0000256" key="2">
    <source>
        <dbReference type="ARBA" id="ARBA00008072"/>
    </source>
</evidence>
<dbReference type="EMBL" id="HG992984">
    <property type="protein sequence ID" value="CAE7200694.1"/>
    <property type="molecule type" value="Genomic_DNA"/>
</dbReference>
<dbReference type="CDD" id="cd08297">
    <property type="entry name" value="CAD3"/>
    <property type="match status" value="1"/>
</dbReference>
<evidence type="ECO:0000259" key="9">
    <source>
        <dbReference type="SMART" id="SM00829"/>
    </source>
</evidence>
<sequence>MIRKANQSWCSDPSTRPRCGGSHLTSEYIKPIFSLRVKSCNIKQLSTSIVSTSTIPRLNKTYIVNMPEIPTEQWAQVIEKTGGPVDYKKIPVQKPGPDEVLVNIKYSGVCHTDLHAVNGDWPLATKLPLVGGHEGAGVVVARGELVNDVEIGDYAGVKWLNGSCLACDFCQQADEPLCPKPLLSGYTVDGTFQQYCIAKAAHVARIPKECDLAAIAPVLCAGITVYKGLKESGVKPGQWAAIVGAGGGLGSLACQYAKAMGVRTIAIDTGDEKRKMCTQDLGAEAFVDFSTSKNLVADVQKATPDGLGPHVVILVAVNEKPFQQAAEYVRPRGTVICIGLPAGAYLRAPVFETVIKMIRIQGSYVGNRKDSSEAIEFFRRGLIKAPYKVVGLSELQMVYDKMREGAIVGRYVLDTSK</sequence>
<dbReference type="SUPFAM" id="SSF51735">
    <property type="entry name" value="NAD(P)-binding Rossmann-fold domains"/>
    <property type="match status" value="1"/>
</dbReference>
<dbReference type="InterPro" id="IPR013149">
    <property type="entry name" value="ADH-like_C"/>
</dbReference>
<organism evidence="10 11">
    <name type="scientific">Pyrenophora teres f. teres</name>
    <dbReference type="NCBI Taxonomy" id="97479"/>
    <lineage>
        <taxon>Eukaryota</taxon>
        <taxon>Fungi</taxon>
        <taxon>Dikarya</taxon>
        <taxon>Ascomycota</taxon>
        <taxon>Pezizomycotina</taxon>
        <taxon>Dothideomycetes</taxon>
        <taxon>Pleosporomycetidae</taxon>
        <taxon>Pleosporales</taxon>
        <taxon>Pleosporineae</taxon>
        <taxon>Pleosporaceae</taxon>
        <taxon>Pyrenophora</taxon>
    </lineage>
</organism>
<dbReference type="InterPro" id="IPR011032">
    <property type="entry name" value="GroES-like_sf"/>
</dbReference>
<dbReference type="Gene3D" id="3.90.180.10">
    <property type="entry name" value="Medium-chain alcohol dehydrogenases, catalytic domain"/>
    <property type="match status" value="1"/>
</dbReference>
<dbReference type="InterPro" id="IPR020843">
    <property type="entry name" value="ER"/>
</dbReference>
<dbReference type="Proteomes" id="UP000472372">
    <property type="component" value="Chromosome 8"/>
</dbReference>
<protein>
    <recommendedName>
        <fullName evidence="3">alcohol dehydrogenase</fullName>
        <ecNumber evidence="3">1.1.1.1</ecNumber>
    </recommendedName>
</protein>
<dbReference type="InterPro" id="IPR002328">
    <property type="entry name" value="ADH_Zn_CS"/>
</dbReference>
<reference evidence="10" key="1">
    <citation type="submission" date="2021-02" db="EMBL/GenBank/DDBJ databases">
        <authorList>
            <person name="Syme A R."/>
            <person name="Syme A R."/>
            <person name="Moolhuijzen P."/>
        </authorList>
    </citation>
    <scope>NUCLEOTIDE SEQUENCE</scope>
    <source>
        <strain evidence="10">W1-1</strain>
    </source>
</reference>
<dbReference type="Gene3D" id="3.40.50.720">
    <property type="entry name" value="NAD(P)-binding Rossmann-like Domain"/>
    <property type="match status" value="1"/>
</dbReference>
<dbReference type="GO" id="GO:0005737">
    <property type="term" value="C:cytoplasm"/>
    <property type="evidence" value="ECO:0007669"/>
    <property type="project" value="TreeGrafter"/>
</dbReference>
<evidence type="ECO:0000256" key="3">
    <source>
        <dbReference type="ARBA" id="ARBA00013190"/>
    </source>
</evidence>
<evidence type="ECO:0000256" key="4">
    <source>
        <dbReference type="ARBA" id="ARBA00022723"/>
    </source>
</evidence>
<dbReference type="AlphaFoldDB" id="A0A6S6WJC5"/>
<proteinExistence type="inferred from homology"/>
<dbReference type="SUPFAM" id="SSF50129">
    <property type="entry name" value="GroES-like"/>
    <property type="match status" value="1"/>
</dbReference>
<evidence type="ECO:0000256" key="8">
    <source>
        <dbReference type="RuleBase" id="RU361277"/>
    </source>
</evidence>
<keyword evidence="6" id="KW-0560">Oxidoreductase</keyword>
<dbReference type="PANTHER" id="PTHR42940">
    <property type="entry name" value="ALCOHOL DEHYDROGENASE 1-RELATED"/>
    <property type="match status" value="1"/>
</dbReference>
<dbReference type="GO" id="GO:0008270">
    <property type="term" value="F:zinc ion binding"/>
    <property type="evidence" value="ECO:0007669"/>
    <property type="project" value="InterPro"/>
</dbReference>